<name>A0A2J8A7R8_9CHLO</name>
<dbReference type="Proteomes" id="UP000236333">
    <property type="component" value="Unassembled WGS sequence"/>
</dbReference>
<sequence length="462" mass="46545">METPPESLATVARVQAAVLSVLNAIPAPACLRDLAVGLAERGLLVTQRTGLPVGVECADYLGSLRHSFLICQSAHRQGLPGVCVIVDPSFRDKFMIAALPAASQHATAVSALPKVFVGTINTVHRLTALLSSALAEEVRALGLELPPWRSRQALISNWLPRKFKDAVHSPRVAAAAAAGQLHPALLRASEQGHCDPSPSSSASSRSSSSNSSAHGWRTSRDGTATDGSAVSTTSFTSFSSSPCADVDAAAQAAFASPAPHRVVVKGFSMPALPPHVACAQQAPGSTTAPPAPAARSALTAQLAAVAAVAACSAPVSAPIAAAAAAASAARSAAAAAAAAAAARSAAAAAATASMPMPCPAQGGTPSASRSMFLNPAASRDDGGAGACGGRLEGDDDVHAVVAPPVHVQQSCDAPPMQAPADAPRMRPRVYKVKVAARQRLYGYVAAGKLHEQRPSMGPAVAC</sequence>
<accession>A0A2J8A7R8</accession>
<gene>
    <name evidence="2" type="ORF">TSOC_004915</name>
</gene>
<feature type="compositionally biased region" description="Polar residues" evidence="1">
    <location>
        <begin position="221"/>
        <end position="230"/>
    </location>
</feature>
<dbReference type="OrthoDB" id="535753at2759"/>
<feature type="region of interest" description="Disordered" evidence="1">
    <location>
        <begin position="189"/>
        <end position="231"/>
    </location>
</feature>
<reference evidence="2 3" key="1">
    <citation type="journal article" date="2017" name="Mol. Biol. Evol.">
        <title>The 4-celled Tetrabaena socialis nuclear genome reveals the essential components for genetic control of cell number at the origin of multicellularity in the volvocine lineage.</title>
        <authorList>
            <person name="Featherston J."/>
            <person name="Arakaki Y."/>
            <person name="Hanschen E.R."/>
            <person name="Ferris P.J."/>
            <person name="Michod R.E."/>
            <person name="Olson B.J.S.C."/>
            <person name="Nozaki H."/>
            <person name="Durand P.M."/>
        </authorList>
    </citation>
    <scope>NUCLEOTIDE SEQUENCE [LARGE SCALE GENOMIC DNA]</scope>
    <source>
        <strain evidence="2 3">NIES-571</strain>
    </source>
</reference>
<dbReference type="InterPro" id="IPR006502">
    <property type="entry name" value="PDDEXK-like"/>
</dbReference>
<proteinExistence type="predicted"/>
<evidence type="ECO:0000313" key="3">
    <source>
        <dbReference type="Proteomes" id="UP000236333"/>
    </source>
</evidence>
<dbReference type="AlphaFoldDB" id="A0A2J8A7R8"/>
<feature type="region of interest" description="Disordered" evidence="1">
    <location>
        <begin position="353"/>
        <end position="375"/>
    </location>
</feature>
<dbReference type="EMBL" id="PGGS01000126">
    <property type="protein sequence ID" value="PNH08513.1"/>
    <property type="molecule type" value="Genomic_DNA"/>
</dbReference>
<feature type="compositionally biased region" description="Low complexity" evidence="1">
    <location>
        <begin position="197"/>
        <end position="212"/>
    </location>
</feature>
<organism evidence="2 3">
    <name type="scientific">Tetrabaena socialis</name>
    <dbReference type="NCBI Taxonomy" id="47790"/>
    <lineage>
        <taxon>Eukaryota</taxon>
        <taxon>Viridiplantae</taxon>
        <taxon>Chlorophyta</taxon>
        <taxon>core chlorophytes</taxon>
        <taxon>Chlorophyceae</taxon>
        <taxon>CS clade</taxon>
        <taxon>Chlamydomonadales</taxon>
        <taxon>Tetrabaenaceae</taxon>
        <taxon>Tetrabaena</taxon>
    </lineage>
</organism>
<comment type="caution">
    <text evidence="2">The sequence shown here is derived from an EMBL/GenBank/DDBJ whole genome shotgun (WGS) entry which is preliminary data.</text>
</comment>
<evidence type="ECO:0000313" key="2">
    <source>
        <dbReference type="EMBL" id="PNH08513.1"/>
    </source>
</evidence>
<dbReference type="Pfam" id="PF04720">
    <property type="entry name" value="PDDEXK_6"/>
    <property type="match status" value="1"/>
</dbReference>
<protein>
    <submittedName>
        <fullName evidence="2">Uncharacterized protein</fullName>
    </submittedName>
</protein>
<evidence type="ECO:0000256" key="1">
    <source>
        <dbReference type="SAM" id="MobiDB-lite"/>
    </source>
</evidence>
<keyword evidence="3" id="KW-1185">Reference proteome</keyword>